<dbReference type="Pfam" id="PF00700">
    <property type="entry name" value="Flagellin_C"/>
    <property type="match status" value="1"/>
</dbReference>
<keyword evidence="6" id="KW-0966">Cell projection</keyword>
<comment type="caution">
    <text evidence="6">The sequence shown here is derived from an EMBL/GenBank/DDBJ whole genome shotgun (WGS) entry which is preliminary data.</text>
</comment>
<dbReference type="InterPro" id="IPR046358">
    <property type="entry name" value="Flagellin_C"/>
</dbReference>
<evidence type="ECO:0000259" key="4">
    <source>
        <dbReference type="Pfam" id="PF00669"/>
    </source>
</evidence>
<dbReference type="Pfam" id="PF00669">
    <property type="entry name" value="Flagellin_N"/>
    <property type="match status" value="1"/>
</dbReference>
<evidence type="ECO:0000256" key="3">
    <source>
        <dbReference type="RuleBase" id="RU362073"/>
    </source>
</evidence>
<dbReference type="PANTHER" id="PTHR42792">
    <property type="entry name" value="FLAGELLIN"/>
    <property type="match status" value="1"/>
</dbReference>
<proteinExistence type="inferred from homology"/>
<keyword evidence="2 3" id="KW-0975">Bacterial flagellum</keyword>
<keyword evidence="7" id="KW-1185">Reference proteome</keyword>
<feature type="domain" description="Flagellin N-terminal" evidence="4">
    <location>
        <begin position="5"/>
        <end position="136"/>
    </location>
</feature>
<evidence type="ECO:0000313" key="6">
    <source>
        <dbReference type="EMBL" id="MDH7639644.1"/>
    </source>
</evidence>
<protein>
    <recommendedName>
        <fullName evidence="3">Flagellin</fullName>
    </recommendedName>
</protein>
<name>A0ABT6N303_9SPHN</name>
<feature type="domain" description="Flagellin C-terminal" evidence="5">
    <location>
        <begin position="202"/>
        <end position="280"/>
    </location>
</feature>
<dbReference type="PANTHER" id="PTHR42792:SF1">
    <property type="entry name" value="FLAGELLAR HOOK-ASSOCIATED PROTEIN 3"/>
    <property type="match status" value="1"/>
</dbReference>
<dbReference type="SUPFAM" id="SSF64518">
    <property type="entry name" value="Phase 1 flagellin"/>
    <property type="match status" value="1"/>
</dbReference>
<dbReference type="Proteomes" id="UP001160625">
    <property type="component" value="Unassembled WGS sequence"/>
</dbReference>
<comment type="subcellular location">
    <subcellularLocation>
        <location evidence="3">Secreted</location>
    </subcellularLocation>
    <subcellularLocation>
        <location evidence="3">Bacterial flagellum</location>
    </subcellularLocation>
</comment>
<organism evidence="6 7">
    <name type="scientific">Sphingomonas oryzagri</name>
    <dbReference type="NCBI Taxonomy" id="3042314"/>
    <lineage>
        <taxon>Bacteria</taxon>
        <taxon>Pseudomonadati</taxon>
        <taxon>Pseudomonadota</taxon>
        <taxon>Alphaproteobacteria</taxon>
        <taxon>Sphingomonadales</taxon>
        <taxon>Sphingomonadaceae</taxon>
        <taxon>Sphingomonas</taxon>
    </lineage>
</organism>
<keyword evidence="6" id="KW-0282">Flagellum</keyword>
<comment type="function">
    <text evidence="3">Flagellin is the subunit protein which polymerizes to form the filaments of bacterial flagella.</text>
</comment>
<sequence>MLNTSYSLTSQIQNQQALENQISDLNYDISSQVKVHVASDDPAAAAQIAQIGRQQSANAVYTSNVTNAKATTSLVDTSLSSIQTSVQRAKELMLSASNGTMSADDRTAAITELQGIQQSLQTASQATDASGNPLYAKGSPTQIPIGDGVTIAAGESYDDVFGSVSLSNGGTQSLDTILSNAISSLQGDSSGTLDQTAVNSAMDALDDASTHISSAQSDLGVRETRLNNATDDLANSATNLTTSRSALEDTDVTEAYTQMQQKMTILNAAQSMLAQISKTSLFDKLS</sequence>
<keyword evidence="6" id="KW-0969">Cilium</keyword>
<dbReference type="InterPro" id="IPR001029">
    <property type="entry name" value="Flagellin_N"/>
</dbReference>
<evidence type="ECO:0000256" key="2">
    <source>
        <dbReference type="ARBA" id="ARBA00023143"/>
    </source>
</evidence>
<gene>
    <name evidence="6" type="ORF">QGN17_12975</name>
</gene>
<comment type="similarity">
    <text evidence="1 3">Belongs to the bacterial flagellin family.</text>
</comment>
<evidence type="ECO:0000256" key="1">
    <source>
        <dbReference type="ARBA" id="ARBA00005709"/>
    </source>
</evidence>
<reference evidence="6" key="1">
    <citation type="submission" date="2023-04" db="EMBL/GenBank/DDBJ databases">
        <title>Sphingomonas sp. MAHUQ-71 isolated from rice field.</title>
        <authorList>
            <person name="Huq M.A."/>
        </authorList>
    </citation>
    <scope>NUCLEOTIDE SEQUENCE</scope>
    <source>
        <strain evidence="6">MAHUQ-71</strain>
    </source>
</reference>
<dbReference type="RefSeq" id="WP_281044899.1">
    <property type="nucleotide sequence ID" value="NZ_JARYGZ010000001.1"/>
</dbReference>
<keyword evidence="3" id="KW-0964">Secreted</keyword>
<evidence type="ECO:0000313" key="7">
    <source>
        <dbReference type="Proteomes" id="UP001160625"/>
    </source>
</evidence>
<evidence type="ECO:0000259" key="5">
    <source>
        <dbReference type="Pfam" id="PF00700"/>
    </source>
</evidence>
<dbReference type="EMBL" id="JARYGZ010000001">
    <property type="protein sequence ID" value="MDH7639644.1"/>
    <property type="molecule type" value="Genomic_DNA"/>
</dbReference>
<dbReference type="InterPro" id="IPR001492">
    <property type="entry name" value="Flagellin"/>
</dbReference>
<dbReference type="Gene3D" id="1.20.1330.10">
    <property type="entry name" value="f41 fragment of flagellin, N-terminal domain"/>
    <property type="match status" value="1"/>
</dbReference>
<accession>A0ABT6N303</accession>